<sequence>MAYVDLHHILKDHAPRKYILVGRKLTLQAGTGFALLVAILPEESTRAGTLSGSPSLDRESREAEVGSEPRTFRTNAAAVVANPACAASGFNNSDDIRVSCTLEMSGLKVVEHLDVYELDLKIFQQQKSEQLTLQFSAADQHCGYLPLKQDISSPILQSRKPPRGYILSDFASDDFSYRMAWCLLSGAPKSCGADAKTIQCYFSDNLQALLDKCTVDSSDYTQFPDI</sequence>
<name>A0A074ZH78_OPIVI</name>
<dbReference type="KEGG" id="ovi:T265_06141"/>
<evidence type="ECO:0000313" key="2">
    <source>
        <dbReference type="EMBL" id="KER26636.1"/>
    </source>
</evidence>
<keyword evidence="3" id="KW-1185">Reference proteome</keyword>
<gene>
    <name evidence="2" type="ORF">T265_06141</name>
</gene>
<evidence type="ECO:0000313" key="3">
    <source>
        <dbReference type="Proteomes" id="UP000054324"/>
    </source>
</evidence>
<dbReference type="CTD" id="20320323"/>
<organism evidence="2 3">
    <name type="scientific">Opisthorchis viverrini</name>
    <name type="common">Southeast Asian liver fluke</name>
    <dbReference type="NCBI Taxonomy" id="6198"/>
    <lineage>
        <taxon>Eukaryota</taxon>
        <taxon>Metazoa</taxon>
        <taxon>Spiralia</taxon>
        <taxon>Lophotrochozoa</taxon>
        <taxon>Platyhelminthes</taxon>
        <taxon>Trematoda</taxon>
        <taxon>Digenea</taxon>
        <taxon>Opisthorchiida</taxon>
        <taxon>Opisthorchiata</taxon>
        <taxon>Opisthorchiidae</taxon>
        <taxon>Opisthorchis</taxon>
    </lineage>
</organism>
<proteinExistence type="predicted"/>
<dbReference type="Proteomes" id="UP000054324">
    <property type="component" value="Unassembled WGS sequence"/>
</dbReference>
<dbReference type="RefSeq" id="XP_009169598.1">
    <property type="nucleotide sequence ID" value="XM_009171334.1"/>
</dbReference>
<feature type="region of interest" description="Disordered" evidence="1">
    <location>
        <begin position="46"/>
        <end position="68"/>
    </location>
</feature>
<dbReference type="EMBL" id="KL596742">
    <property type="protein sequence ID" value="KER26636.1"/>
    <property type="molecule type" value="Genomic_DNA"/>
</dbReference>
<dbReference type="GeneID" id="20320323"/>
<protein>
    <submittedName>
        <fullName evidence="2">Uncharacterized protein</fullName>
    </submittedName>
</protein>
<dbReference type="AlphaFoldDB" id="A0A074ZH78"/>
<dbReference type="OrthoDB" id="16290at2759"/>
<accession>A0A074ZH78</accession>
<reference evidence="2 3" key="1">
    <citation type="submission" date="2013-11" db="EMBL/GenBank/DDBJ databases">
        <title>Opisthorchis viverrini - life in the bile duct.</title>
        <authorList>
            <person name="Young N.D."/>
            <person name="Nagarajan N."/>
            <person name="Lin S.J."/>
            <person name="Korhonen P.K."/>
            <person name="Jex A.R."/>
            <person name="Hall R.S."/>
            <person name="Safavi-Hemami H."/>
            <person name="Kaewkong W."/>
            <person name="Bertrand D."/>
            <person name="Gao S."/>
            <person name="Seet Q."/>
            <person name="Wongkham S."/>
            <person name="Teh B.T."/>
            <person name="Wongkham C."/>
            <person name="Intapan P.M."/>
            <person name="Maleewong W."/>
            <person name="Yang X."/>
            <person name="Hu M."/>
            <person name="Wang Z."/>
            <person name="Hofmann A."/>
            <person name="Sternberg P.W."/>
            <person name="Tan P."/>
            <person name="Wang J."/>
            <person name="Gasser R.B."/>
        </authorList>
    </citation>
    <scope>NUCLEOTIDE SEQUENCE [LARGE SCALE GENOMIC DNA]</scope>
</reference>
<evidence type="ECO:0000256" key="1">
    <source>
        <dbReference type="SAM" id="MobiDB-lite"/>
    </source>
</evidence>